<proteinExistence type="predicted"/>
<protein>
    <submittedName>
        <fullName evidence="1">Uncharacterized protein</fullName>
    </submittedName>
</protein>
<gene>
    <name evidence="1" type="ORF">S12H4_15255</name>
</gene>
<dbReference type="EMBL" id="BARW01007314">
    <property type="protein sequence ID" value="GAI86615.1"/>
    <property type="molecule type" value="Genomic_DNA"/>
</dbReference>
<organism evidence="1">
    <name type="scientific">marine sediment metagenome</name>
    <dbReference type="NCBI Taxonomy" id="412755"/>
    <lineage>
        <taxon>unclassified sequences</taxon>
        <taxon>metagenomes</taxon>
        <taxon>ecological metagenomes</taxon>
    </lineage>
</organism>
<feature type="non-terminal residue" evidence="1">
    <location>
        <position position="1"/>
    </location>
</feature>
<accession>X1TGA8</accession>
<comment type="caution">
    <text evidence="1">The sequence shown here is derived from an EMBL/GenBank/DDBJ whole genome shotgun (WGS) entry which is preliminary data.</text>
</comment>
<name>X1TGA8_9ZZZZ</name>
<reference evidence="1" key="1">
    <citation type="journal article" date="2014" name="Front. Microbiol.">
        <title>High frequency of phylogenetically diverse reductive dehalogenase-homologous genes in deep subseafloor sedimentary metagenomes.</title>
        <authorList>
            <person name="Kawai M."/>
            <person name="Futagami T."/>
            <person name="Toyoda A."/>
            <person name="Takaki Y."/>
            <person name="Nishi S."/>
            <person name="Hori S."/>
            <person name="Arai W."/>
            <person name="Tsubouchi T."/>
            <person name="Morono Y."/>
            <person name="Uchiyama I."/>
            <person name="Ito T."/>
            <person name="Fujiyama A."/>
            <person name="Inagaki F."/>
            <person name="Takami H."/>
        </authorList>
    </citation>
    <scope>NUCLEOTIDE SEQUENCE</scope>
    <source>
        <strain evidence="1">Expedition CK06-06</strain>
    </source>
</reference>
<dbReference type="AlphaFoldDB" id="X1TGA8"/>
<sequence>SRMFMDSTPTELMRYVQLGMVDEAMRGNTVWFCLSCQTCSARRPQDIDIAHVVDTIRVLVQEKKVKADTKNAKLFNWLWMKILKYMGRMYEVGLTGMLNIFTGRPFKDLPLGIKMIRKGKLKLLPSISKPFATIKMFKYAQVLCFNSQR</sequence>
<evidence type="ECO:0000313" key="1">
    <source>
        <dbReference type="EMBL" id="GAI86615.1"/>
    </source>
</evidence>